<organism evidence="9 10">
    <name type="scientific">Oribacterium sinus F0268</name>
    <dbReference type="NCBI Taxonomy" id="585501"/>
    <lineage>
        <taxon>Bacteria</taxon>
        <taxon>Bacillati</taxon>
        <taxon>Bacillota</taxon>
        <taxon>Clostridia</taxon>
        <taxon>Lachnospirales</taxon>
        <taxon>Lachnospiraceae</taxon>
        <taxon>Oribacterium</taxon>
    </lineage>
</organism>
<dbReference type="HAMAP" id="MF_00171">
    <property type="entry name" value="TruA"/>
    <property type="match status" value="1"/>
</dbReference>
<evidence type="ECO:0000256" key="6">
    <source>
        <dbReference type="PIRSR" id="PIRSR001430-2"/>
    </source>
</evidence>
<dbReference type="GO" id="GO:0031119">
    <property type="term" value="P:tRNA pseudouridine synthesis"/>
    <property type="evidence" value="ECO:0007669"/>
    <property type="project" value="UniProtKB-UniRule"/>
</dbReference>
<evidence type="ECO:0000256" key="5">
    <source>
        <dbReference type="PIRSR" id="PIRSR001430-1"/>
    </source>
</evidence>
<dbReference type="Pfam" id="PF01416">
    <property type="entry name" value="PseudoU_synth_1"/>
    <property type="match status" value="2"/>
</dbReference>
<evidence type="ECO:0000259" key="8">
    <source>
        <dbReference type="Pfam" id="PF01416"/>
    </source>
</evidence>
<comment type="subunit">
    <text evidence="4">Homodimer.</text>
</comment>
<proteinExistence type="inferred from homology"/>
<comment type="function">
    <text evidence="4">Formation of pseudouridine at positions 38, 39 and 40 in the anticodon stem and loop of transfer RNAs.</text>
</comment>
<feature type="domain" description="Pseudouridine synthase I TruA alpha/beta" evidence="8">
    <location>
        <begin position="154"/>
        <end position="257"/>
    </location>
</feature>
<feature type="domain" description="Pseudouridine synthase I TruA alpha/beta" evidence="8">
    <location>
        <begin position="17"/>
        <end position="112"/>
    </location>
</feature>
<dbReference type="eggNOG" id="COG0101">
    <property type="taxonomic scope" value="Bacteria"/>
</dbReference>
<reference evidence="9 10" key="1">
    <citation type="submission" date="2009-04" db="EMBL/GenBank/DDBJ databases">
        <authorList>
            <person name="Qin X."/>
            <person name="Bachman B."/>
            <person name="Battles P."/>
            <person name="Bell A."/>
            <person name="Bess C."/>
            <person name="Bickham C."/>
            <person name="Chaboub L."/>
            <person name="Chen D."/>
            <person name="Coyle M."/>
            <person name="Deiros D.R."/>
            <person name="Dinh H."/>
            <person name="Forbes L."/>
            <person name="Fowler G."/>
            <person name="Francisco L."/>
            <person name="Fu Q."/>
            <person name="Gubbala S."/>
            <person name="Hale W."/>
            <person name="Han Y."/>
            <person name="Hemphill L."/>
            <person name="Highlander S.K."/>
            <person name="Hirani K."/>
            <person name="Hogues M."/>
            <person name="Jackson L."/>
            <person name="Jakkamsetti A."/>
            <person name="Javaid M."/>
            <person name="Jiang H."/>
            <person name="Korchina V."/>
            <person name="Kovar C."/>
            <person name="Lara F."/>
            <person name="Lee S."/>
            <person name="Mata R."/>
            <person name="Mathew T."/>
            <person name="Moen C."/>
            <person name="Morales K."/>
            <person name="Munidasa M."/>
            <person name="Nazareth L."/>
            <person name="Ngo R."/>
            <person name="Nguyen L."/>
            <person name="Okwuonu G."/>
            <person name="Ongeri F."/>
            <person name="Patil S."/>
            <person name="Petrosino J."/>
            <person name="Pham C."/>
            <person name="Pham P."/>
            <person name="Pu L.-L."/>
            <person name="Puazo M."/>
            <person name="Raj R."/>
            <person name="Reid J."/>
            <person name="Rouhana J."/>
            <person name="Saada N."/>
            <person name="Shang Y."/>
            <person name="Simmons D."/>
            <person name="Thornton R."/>
            <person name="Warren J."/>
            <person name="Weissenberger G."/>
            <person name="Zhang J."/>
            <person name="Zhang L."/>
            <person name="Zhou C."/>
            <person name="Zhu D."/>
            <person name="Muzny D."/>
            <person name="Worley K."/>
            <person name="Gibbs R."/>
        </authorList>
    </citation>
    <scope>NUCLEOTIDE SEQUENCE [LARGE SCALE GENOMIC DNA]</scope>
    <source>
        <strain evidence="9 10">F0268</strain>
    </source>
</reference>
<comment type="caution">
    <text evidence="4">Lacks conserved residue(s) required for the propagation of feature annotation.</text>
</comment>
<dbReference type="InterPro" id="IPR020097">
    <property type="entry name" value="PsdUridine_synth_TruA_a/b_dom"/>
</dbReference>
<dbReference type="SUPFAM" id="SSF55120">
    <property type="entry name" value="Pseudouridine synthase"/>
    <property type="match status" value="1"/>
</dbReference>
<dbReference type="Gene3D" id="3.30.70.660">
    <property type="entry name" value="Pseudouridine synthase I, catalytic domain, C-terminal subdomain"/>
    <property type="match status" value="1"/>
</dbReference>
<dbReference type="PANTHER" id="PTHR11142:SF0">
    <property type="entry name" value="TRNA PSEUDOURIDINE SYNTHASE-LIKE 1"/>
    <property type="match status" value="1"/>
</dbReference>
<evidence type="ECO:0000313" key="9">
    <source>
        <dbReference type="EMBL" id="EEJ52621.1"/>
    </source>
</evidence>
<dbReference type="InterPro" id="IPR020094">
    <property type="entry name" value="TruA/RsuA/RluB/E/F_N"/>
</dbReference>
<dbReference type="GO" id="GO:0003723">
    <property type="term" value="F:RNA binding"/>
    <property type="evidence" value="ECO:0007669"/>
    <property type="project" value="InterPro"/>
</dbReference>
<dbReference type="Gene3D" id="3.30.70.580">
    <property type="entry name" value="Pseudouridine synthase I, catalytic domain, N-terminal subdomain"/>
    <property type="match status" value="1"/>
</dbReference>
<dbReference type="GO" id="GO:0160147">
    <property type="term" value="F:tRNA pseudouridine(38-40) synthase activity"/>
    <property type="evidence" value="ECO:0007669"/>
    <property type="project" value="UniProtKB-EC"/>
</dbReference>
<dbReference type="FunFam" id="3.30.70.580:FF:000001">
    <property type="entry name" value="tRNA pseudouridine synthase A"/>
    <property type="match status" value="1"/>
</dbReference>
<dbReference type="PIRSF" id="PIRSF001430">
    <property type="entry name" value="tRNA_psdUrid_synth"/>
    <property type="match status" value="1"/>
</dbReference>
<feature type="active site" description="Nucleophile" evidence="4 5">
    <location>
        <position position="61"/>
    </location>
</feature>
<comment type="caution">
    <text evidence="9">The sequence shown here is derived from an EMBL/GenBank/DDBJ whole genome shotgun (WGS) entry which is preliminary data.</text>
</comment>
<dbReference type="EC" id="5.4.99.12" evidence="4"/>
<evidence type="ECO:0000256" key="3">
    <source>
        <dbReference type="ARBA" id="ARBA00023235"/>
    </source>
</evidence>
<comment type="catalytic activity">
    <reaction evidence="4 7">
        <text>uridine(38/39/40) in tRNA = pseudouridine(38/39/40) in tRNA</text>
        <dbReference type="Rhea" id="RHEA:22376"/>
        <dbReference type="Rhea" id="RHEA-COMP:10085"/>
        <dbReference type="Rhea" id="RHEA-COMP:10087"/>
        <dbReference type="ChEBI" id="CHEBI:65314"/>
        <dbReference type="ChEBI" id="CHEBI:65315"/>
        <dbReference type="EC" id="5.4.99.12"/>
    </reaction>
</comment>
<sequence>MNKRKEEMEQRIVLKLAYEGTSYHGFQKQEGLSTIAGTVEEQLRNLFPWKMENFIGASRTDQGVHALGNLLSFDTEGKVSGEQILRALNSYLPEDIRVMEAYSVQQDFHPRFTPHRKAYRYSICRSKVENPLRRRTAYHYTFPLDCGKISEGMELLKGEHDFRSFANPKAQSLLQGGSSVREIYRFSMEEEGDYLHFSVEGNGFLYHMIRILAGTLLELGRGRISLSQLEEILEKKDRTLAGPTAPAKGLCLMNLDYGDFQTFLL</sequence>
<evidence type="ECO:0000256" key="1">
    <source>
        <dbReference type="ARBA" id="ARBA00009375"/>
    </source>
</evidence>
<keyword evidence="10" id="KW-1185">Reference proteome</keyword>
<evidence type="ECO:0000256" key="2">
    <source>
        <dbReference type="ARBA" id="ARBA00022694"/>
    </source>
</evidence>
<dbReference type="HOGENOM" id="CLU_014673_0_1_9"/>
<dbReference type="InterPro" id="IPR001406">
    <property type="entry name" value="PsdUridine_synth_TruA"/>
</dbReference>
<evidence type="ECO:0000313" key="10">
    <source>
        <dbReference type="Proteomes" id="UP000004121"/>
    </source>
</evidence>
<dbReference type="InParanoid" id="C2KUD3"/>
<name>C2KUD3_9FIRM</name>
<protein>
    <recommendedName>
        <fullName evidence="4">tRNA pseudouridine synthase A</fullName>
        <ecNumber evidence="4">5.4.99.12</ecNumber>
    </recommendedName>
    <alternativeName>
        <fullName evidence="4">tRNA pseudouridine(38-40) synthase</fullName>
    </alternativeName>
    <alternativeName>
        <fullName evidence="4">tRNA pseudouridylate synthase I</fullName>
    </alternativeName>
    <alternativeName>
        <fullName evidence="4">tRNA-uridine isomerase I</fullName>
    </alternativeName>
</protein>
<dbReference type="PANTHER" id="PTHR11142">
    <property type="entry name" value="PSEUDOURIDYLATE SYNTHASE"/>
    <property type="match status" value="1"/>
</dbReference>
<dbReference type="CDD" id="cd02570">
    <property type="entry name" value="PseudoU_synth_EcTruA"/>
    <property type="match status" value="1"/>
</dbReference>
<dbReference type="EMBL" id="ACKX01000013">
    <property type="protein sequence ID" value="EEJ52621.1"/>
    <property type="molecule type" value="Genomic_DNA"/>
</dbReference>
<dbReference type="STRING" id="585501.HMPREF6123_0102"/>
<comment type="similarity">
    <text evidence="1 4 7">Belongs to the tRNA pseudouridine synthase TruA family.</text>
</comment>
<dbReference type="Proteomes" id="UP000004121">
    <property type="component" value="Unassembled WGS sequence"/>
</dbReference>
<keyword evidence="2 4" id="KW-0819">tRNA processing</keyword>
<dbReference type="InterPro" id="IPR020103">
    <property type="entry name" value="PsdUridine_synth_cat_dom_sf"/>
</dbReference>
<evidence type="ECO:0000256" key="7">
    <source>
        <dbReference type="RuleBase" id="RU003792"/>
    </source>
</evidence>
<gene>
    <name evidence="4 9" type="primary">truA</name>
    <name evidence="9" type="ORF">HMPREF6123_0102</name>
</gene>
<dbReference type="FunCoup" id="C2KUD3">
    <property type="interactions" value="386"/>
</dbReference>
<keyword evidence="3 4" id="KW-0413">Isomerase</keyword>
<feature type="binding site" evidence="4 6">
    <location>
        <position position="119"/>
    </location>
    <ligand>
        <name>substrate</name>
    </ligand>
</feature>
<dbReference type="InterPro" id="IPR020095">
    <property type="entry name" value="PsdUridine_synth_TruA_C"/>
</dbReference>
<accession>C2KUD3</accession>
<dbReference type="NCBIfam" id="TIGR00071">
    <property type="entry name" value="hisT_truA"/>
    <property type="match status" value="1"/>
</dbReference>
<evidence type="ECO:0000256" key="4">
    <source>
        <dbReference type="HAMAP-Rule" id="MF_00171"/>
    </source>
</evidence>
<dbReference type="AlphaFoldDB" id="C2KUD3"/>